<evidence type="ECO:0000256" key="4">
    <source>
        <dbReference type="PROSITE-ProRule" id="PRU00207"/>
    </source>
</evidence>
<evidence type="ECO:0000259" key="6">
    <source>
        <dbReference type="PROSITE" id="PS50089"/>
    </source>
</evidence>
<dbReference type="InterPro" id="IPR017907">
    <property type="entry name" value="Znf_RING_CS"/>
</dbReference>
<feature type="region of interest" description="Disordered" evidence="5">
    <location>
        <begin position="404"/>
        <end position="426"/>
    </location>
</feature>
<dbReference type="PROSITE" id="PS50089">
    <property type="entry name" value="ZF_RING_2"/>
    <property type="match status" value="1"/>
</dbReference>
<dbReference type="Proteomes" id="UP000236546">
    <property type="component" value="Unassembled WGS sequence"/>
</dbReference>
<dbReference type="SUPFAM" id="SSF57850">
    <property type="entry name" value="RING/U-box"/>
    <property type="match status" value="1"/>
</dbReference>
<dbReference type="SMART" id="SM00184">
    <property type="entry name" value="RING"/>
    <property type="match status" value="1"/>
</dbReference>
<dbReference type="Pfam" id="PF02176">
    <property type="entry name" value="zf-TRAF"/>
    <property type="match status" value="1"/>
</dbReference>
<evidence type="ECO:0000259" key="7">
    <source>
        <dbReference type="PROSITE" id="PS50145"/>
    </source>
</evidence>
<accession>A0A2K0T689</accession>
<feature type="region of interest" description="Disordered" evidence="5">
    <location>
        <begin position="1"/>
        <end position="53"/>
    </location>
</feature>
<dbReference type="SUPFAM" id="SSF49599">
    <property type="entry name" value="TRAF domain-like"/>
    <property type="match status" value="1"/>
</dbReference>
<evidence type="ECO:0000256" key="2">
    <source>
        <dbReference type="ARBA" id="ARBA00022771"/>
    </source>
</evidence>
<dbReference type="EMBL" id="MTYH01000059">
    <property type="protein sequence ID" value="PNP41030.1"/>
    <property type="molecule type" value="Genomic_DNA"/>
</dbReference>
<organism evidence="8 9">
    <name type="scientific">Trichoderma gamsii</name>
    <dbReference type="NCBI Taxonomy" id="398673"/>
    <lineage>
        <taxon>Eukaryota</taxon>
        <taxon>Fungi</taxon>
        <taxon>Dikarya</taxon>
        <taxon>Ascomycota</taxon>
        <taxon>Pezizomycotina</taxon>
        <taxon>Sordariomycetes</taxon>
        <taxon>Hypocreomycetidae</taxon>
        <taxon>Hypocreales</taxon>
        <taxon>Hypocreaceae</taxon>
        <taxon>Trichoderma</taxon>
    </lineage>
</organism>
<feature type="domain" description="RING-type" evidence="6">
    <location>
        <begin position="168"/>
        <end position="209"/>
    </location>
</feature>
<dbReference type="OrthoDB" id="1630758at2759"/>
<proteinExistence type="predicted"/>
<keyword evidence="2 4" id="KW-0863">Zinc-finger</keyword>
<evidence type="ECO:0000256" key="5">
    <source>
        <dbReference type="SAM" id="MobiDB-lite"/>
    </source>
</evidence>
<dbReference type="InterPro" id="IPR001293">
    <property type="entry name" value="Znf_TRAF"/>
</dbReference>
<dbReference type="Gene3D" id="3.30.40.10">
    <property type="entry name" value="Zinc/RING finger domain, C3HC4 (zinc finger)"/>
    <property type="match status" value="2"/>
</dbReference>
<evidence type="ECO:0000256" key="3">
    <source>
        <dbReference type="ARBA" id="ARBA00022833"/>
    </source>
</evidence>
<dbReference type="InterPro" id="IPR013083">
    <property type="entry name" value="Znf_RING/FYVE/PHD"/>
</dbReference>
<keyword evidence="1 4" id="KW-0479">Metal-binding</keyword>
<comment type="caution">
    <text evidence="8">The sequence shown here is derived from an EMBL/GenBank/DDBJ whole genome shotgun (WGS) entry which is preliminary data.</text>
</comment>
<dbReference type="PANTHER" id="PTHR10131:SF94">
    <property type="entry name" value="TNF RECEPTOR-ASSOCIATED FACTOR 4"/>
    <property type="match status" value="1"/>
</dbReference>
<dbReference type="Pfam" id="PF13923">
    <property type="entry name" value="zf-C3HC4_2"/>
    <property type="match status" value="1"/>
</dbReference>
<dbReference type="InterPro" id="IPR001841">
    <property type="entry name" value="Znf_RING"/>
</dbReference>
<name>A0A2K0T689_9HYPO</name>
<feature type="compositionally biased region" description="Low complexity" evidence="5">
    <location>
        <begin position="496"/>
        <end position="510"/>
    </location>
</feature>
<feature type="compositionally biased region" description="Polar residues" evidence="5">
    <location>
        <begin position="25"/>
        <end position="36"/>
    </location>
</feature>
<dbReference type="PROSITE" id="PS00518">
    <property type="entry name" value="ZF_RING_1"/>
    <property type="match status" value="1"/>
</dbReference>
<dbReference type="AlphaFoldDB" id="A0A2K0T689"/>
<feature type="domain" description="TRAF-type" evidence="7">
    <location>
        <begin position="306"/>
        <end position="351"/>
    </location>
</feature>
<evidence type="ECO:0000313" key="9">
    <source>
        <dbReference type="Proteomes" id="UP000236546"/>
    </source>
</evidence>
<feature type="region of interest" description="Disordered" evidence="5">
    <location>
        <begin position="489"/>
        <end position="537"/>
    </location>
</feature>
<gene>
    <name evidence="8" type="ORF">TGAMA5MH_06898</name>
</gene>
<dbReference type="GO" id="GO:0008270">
    <property type="term" value="F:zinc ion binding"/>
    <property type="evidence" value="ECO:0007669"/>
    <property type="project" value="UniProtKB-KW"/>
</dbReference>
<sequence length="537" mass="60805">MSSTSQRRRRRDEDDYIPFGPPSLPSAQTQMDNMSSEGWPPPVIMSDSSDEDLDEHYRTPARQISRRSGIPHIDALTTLNPDRYSPDLYSVNSDPPSQTPMLAEDDAGLRSQYAGRHSQYYAASNPRPGPQIKPHLSSLDIPRRYGSNAILDMYALTYVGDPDPNLLCPICHDPLVDPVTTPCDHTFCYRCLRRSMASSPAGGVCPIDREPLLWTDCTSSIRLIRTQLNNLVVKCPHHGRGCEEEMKREVVERHATVECGFREFPCPDRECEKTVRYKPADDKCQHQESNCEFCDAIIEEADSDIHLLQCPRSKTRCSACWAMILREDEEVHRSVDCVSIEVACRFQSVGCPVRVIRAHQELHALSCPFHPDSPSGAIIRSQREIIETFGNLGSQIRHLRARQDETSRRLDQVSGPPPLNRPGEPGFRDVRAMQDLDAGFGEVHHNLNNLERQNAWTANQIVPVREEVSELRNSINMIRMQVNWLMSRSREEVHARPTSSGTTRPTSMGSDTVQEPLPPMVRQRRRSTSVDVDLPRL</sequence>
<protein>
    <submittedName>
        <fullName evidence="8">Uncharacterized protein</fullName>
    </submittedName>
</protein>
<dbReference type="PANTHER" id="PTHR10131">
    <property type="entry name" value="TNF RECEPTOR ASSOCIATED FACTOR"/>
    <property type="match status" value="1"/>
</dbReference>
<dbReference type="PROSITE" id="PS50145">
    <property type="entry name" value="ZF_TRAF"/>
    <property type="match status" value="1"/>
</dbReference>
<keyword evidence="3 4" id="KW-0862">Zinc</keyword>
<evidence type="ECO:0000256" key="1">
    <source>
        <dbReference type="ARBA" id="ARBA00022723"/>
    </source>
</evidence>
<evidence type="ECO:0000313" key="8">
    <source>
        <dbReference type="EMBL" id="PNP41030.1"/>
    </source>
</evidence>
<feature type="zinc finger region" description="TRAF-type" evidence="4">
    <location>
        <begin position="306"/>
        <end position="351"/>
    </location>
</feature>
<reference evidence="8 9" key="1">
    <citation type="submission" date="2017-02" db="EMBL/GenBank/DDBJ databases">
        <title>Genomes of Trichoderma spp. with biocontrol activity.</title>
        <authorList>
            <person name="Gardiner D."/>
            <person name="Kazan K."/>
            <person name="Vos C."/>
            <person name="Harvey P."/>
        </authorList>
    </citation>
    <scope>NUCLEOTIDE SEQUENCE [LARGE SCALE GENOMIC DNA]</scope>
    <source>
        <strain evidence="8 9">A5MH</strain>
    </source>
</reference>
<feature type="compositionally biased region" description="Basic residues" evidence="5">
    <location>
        <begin position="1"/>
        <end position="10"/>
    </location>
</feature>